<dbReference type="GO" id="GO:0030983">
    <property type="term" value="F:mismatched DNA binding"/>
    <property type="evidence" value="ECO:0007669"/>
    <property type="project" value="InterPro"/>
</dbReference>
<dbReference type="GO" id="GO:0005524">
    <property type="term" value="F:ATP binding"/>
    <property type="evidence" value="ECO:0007669"/>
    <property type="project" value="InterPro"/>
</dbReference>
<evidence type="ECO:0000313" key="2">
    <source>
        <dbReference type="Proteomes" id="UP000433309"/>
    </source>
</evidence>
<dbReference type="Gene3D" id="1.20.1440.60">
    <property type="entry name" value="23S rRNA-intervening sequence"/>
    <property type="match status" value="1"/>
</dbReference>
<dbReference type="SUPFAM" id="SSF55271">
    <property type="entry name" value="DNA repair protein MutS, domain I"/>
    <property type="match status" value="1"/>
</dbReference>
<keyword evidence="2" id="KW-1185">Reference proteome</keyword>
<gene>
    <name evidence="1" type="ORF">GJ699_02290</name>
</gene>
<dbReference type="RefSeq" id="WP_154372674.1">
    <property type="nucleotide sequence ID" value="NZ_WKJK01000001.1"/>
</dbReference>
<name>A0A6I2KTY7_9BURK</name>
<sequence length="285" mass="31237">MMQEYKSQNPTAAERDQFAIRAMRGVDIGLGAADAGAVQAAKLEQQYRDHLILIQAGGFLHGFDRTAHVLATLKSYKLQLVGTTDQPHIRVGFPIKNFQKRLWPMVQEFGMPYVVALGARGEDQKIYVSEQNAGTSNLMASVSADIVHQVIDDLRTRGQLSQAAAKQILANPDSSGFKLKSHAQALDDALLADIIKMPRDLRTTYGENLRACMGRIMRAIYAFGEAANKPIVLTSISADIDLLKHYLTQAAGLSQLKFAFEHRVGLAVELGRLTGGIMRSMKAKA</sequence>
<dbReference type="InterPro" id="IPR016151">
    <property type="entry name" value="DNA_mismatch_repair_MutS_N"/>
</dbReference>
<protein>
    <submittedName>
        <fullName evidence="1">Uncharacterized protein</fullName>
    </submittedName>
</protein>
<proteinExistence type="predicted"/>
<dbReference type="InterPro" id="IPR036583">
    <property type="entry name" value="23S_rRNA_IVS_sf"/>
</dbReference>
<dbReference type="AlphaFoldDB" id="A0A6I2KTY7"/>
<organism evidence="1 2">
    <name type="scientific">Duganella guangzhouensis</name>
    <dbReference type="NCBI Taxonomy" id="2666084"/>
    <lineage>
        <taxon>Bacteria</taxon>
        <taxon>Pseudomonadati</taxon>
        <taxon>Pseudomonadota</taxon>
        <taxon>Betaproteobacteria</taxon>
        <taxon>Burkholderiales</taxon>
        <taxon>Oxalobacteraceae</taxon>
        <taxon>Telluria group</taxon>
        <taxon>Duganella</taxon>
    </lineage>
</organism>
<comment type="caution">
    <text evidence="1">The sequence shown here is derived from an EMBL/GenBank/DDBJ whole genome shotgun (WGS) entry which is preliminary data.</text>
</comment>
<dbReference type="GO" id="GO:0006298">
    <property type="term" value="P:mismatch repair"/>
    <property type="evidence" value="ECO:0007669"/>
    <property type="project" value="InterPro"/>
</dbReference>
<dbReference type="Proteomes" id="UP000433309">
    <property type="component" value="Unassembled WGS sequence"/>
</dbReference>
<evidence type="ECO:0000313" key="1">
    <source>
        <dbReference type="EMBL" id="MRW88810.1"/>
    </source>
</evidence>
<reference evidence="1 2" key="1">
    <citation type="submission" date="2019-11" db="EMBL/GenBank/DDBJ databases">
        <title>Novel species isolated from a subtropical stream in China.</title>
        <authorList>
            <person name="Lu H."/>
        </authorList>
    </citation>
    <scope>NUCLEOTIDE SEQUENCE [LARGE SCALE GENOMIC DNA]</scope>
    <source>
        <strain evidence="1 2">FT80W</strain>
    </source>
</reference>
<dbReference type="EMBL" id="WKJK01000001">
    <property type="protein sequence ID" value="MRW88810.1"/>
    <property type="molecule type" value="Genomic_DNA"/>
</dbReference>
<accession>A0A6I2KTY7</accession>